<dbReference type="RefSeq" id="WP_165795653.1">
    <property type="nucleotide sequence ID" value="NZ_BPQJ01000023.1"/>
</dbReference>
<evidence type="ECO:0000313" key="3">
    <source>
        <dbReference type="Proteomes" id="UP001055286"/>
    </source>
</evidence>
<reference evidence="2" key="2">
    <citation type="submission" date="2021-08" db="EMBL/GenBank/DDBJ databases">
        <authorList>
            <person name="Tani A."/>
            <person name="Ola A."/>
            <person name="Ogura Y."/>
            <person name="Katsura K."/>
            <person name="Hayashi T."/>
        </authorList>
    </citation>
    <scope>NUCLEOTIDE SEQUENCE</scope>
    <source>
        <strain evidence="2">JCM 32048</strain>
    </source>
</reference>
<evidence type="ECO:0000256" key="1">
    <source>
        <dbReference type="SAM" id="Phobius"/>
    </source>
</evidence>
<accession>A0AA37HDY0</accession>
<evidence type="ECO:0000313" key="2">
    <source>
        <dbReference type="EMBL" id="GJD64231.1"/>
    </source>
</evidence>
<comment type="caution">
    <text evidence="2">The sequence shown here is derived from an EMBL/GenBank/DDBJ whole genome shotgun (WGS) entry which is preliminary data.</text>
</comment>
<dbReference type="EMBL" id="BPQJ01000023">
    <property type="protein sequence ID" value="GJD64231.1"/>
    <property type="molecule type" value="Genomic_DNA"/>
</dbReference>
<organism evidence="2 3">
    <name type="scientific">Methylobacterium frigidaeris</name>
    <dbReference type="NCBI Taxonomy" id="2038277"/>
    <lineage>
        <taxon>Bacteria</taxon>
        <taxon>Pseudomonadati</taxon>
        <taxon>Pseudomonadota</taxon>
        <taxon>Alphaproteobacteria</taxon>
        <taxon>Hyphomicrobiales</taxon>
        <taxon>Methylobacteriaceae</taxon>
        <taxon>Methylobacterium</taxon>
    </lineage>
</organism>
<keyword evidence="1" id="KW-0472">Membrane</keyword>
<dbReference type="AlphaFoldDB" id="A0AA37HDY0"/>
<keyword evidence="1" id="KW-1133">Transmembrane helix</keyword>
<gene>
    <name evidence="2" type="ORF">MPEAHAMD_4409</name>
</gene>
<feature type="transmembrane region" description="Helical" evidence="1">
    <location>
        <begin position="6"/>
        <end position="25"/>
    </location>
</feature>
<proteinExistence type="predicted"/>
<reference evidence="2" key="1">
    <citation type="journal article" date="2016" name="Front. Microbiol.">
        <title>Genome Sequence of the Piezophilic, Mesophilic Sulfate-Reducing Bacterium Desulfovibrio indicus J2T.</title>
        <authorList>
            <person name="Cao J."/>
            <person name="Maignien L."/>
            <person name="Shao Z."/>
            <person name="Alain K."/>
            <person name="Jebbar M."/>
        </authorList>
    </citation>
    <scope>NUCLEOTIDE SEQUENCE</scope>
    <source>
        <strain evidence="2">JCM 32048</strain>
    </source>
</reference>
<protein>
    <submittedName>
        <fullName evidence="2">Uncharacterized protein</fullName>
    </submittedName>
</protein>
<dbReference type="Proteomes" id="UP001055286">
    <property type="component" value="Unassembled WGS sequence"/>
</dbReference>
<keyword evidence="1" id="KW-0812">Transmembrane</keyword>
<name>A0AA37HDY0_9HYPH</name>
<keyword evidence="3" id="KW-1185">Reference proteome</keyword>
<sequence length="48" mass="5464">MLTWTLTIQVAVTAVVLSIGGLLYARHMARAFDRKWGRPEDWHRPSVG</sequence>